<evidence type="ECO:0000256" key="1">
    <source>
        <dbReference type="SAM" id="Phobius"/>
    </source>
</evidence>
<evidence type="ECO:0000259" key="2">
    <source>
        <dbReference type="Pfam" id="PF07853"/>
    </source>
</evidence>
<reference evidence="4" key="1">
    <citation type="journal article" date="2019" name="Int. J. Syst. Evol. Microbiol.">
        <title>The Global Catalogue of Microorganisms (GCM) 10K type strain sequencing project: providing services to taxonomists for standard genome sequencing and annotation.</title>
        <authorList>
            <consortium name="The Broad Institute Genomics Platform"/>
            <consortium name="The Broad Institute Genome Sequencing Center for Infectious Disease"/>
            <person name="Wu L."/>
            <person name="Ma J."/>
        </authorList>
    </citation>
    <scope>NUCLEOTIDE SEQUENCE [LARGE SCALE GENOMIC DNA]</scope>
    <source>
        <strain evidence="4">NBRC 111981</strain>
    </source>
</reference>
<dbReference type="InterPro" id="IPR026272">
    <property type="entry name" value="SdpI"/>
</dbReference>
<dbReference type="InterPro" id="IPR025962">
    <property type="entry name" value="SdpI/YhfL"/>
</dbReference>
<name>A0ABQ5XIA3_9GAMM</name>
<feature type="transmembrane region" description="Helical" evidence="1">
    <location>
        <begin position="187"/>
        <end position="207"/>
    </location>
</feature>
<dbReference type="EMBL" id="BSOA01000048">
    <property type="protein sequence ID" value="GLQ90351.1"/>
    <property type="molecule type" value="Genomic_DNA"/>
</dbReference>
<feature type="domain" description="DUF1648" evidence="2">
    <location>
        <begin position="12"/>
        <end position="58"/>
    </location>
</feature>
<evidence type="ECO:0000313" key="4">
    <source>
        <dbReference type="Proteomes" id="UP001156627"/>
    </source>
</evidence>
<proteinExistence type="predicted"/>
<protein>
    <recommendedName>
        <fullName evidence="2">DUF1648 domain-containing protein</fullName>
    </recommendedName>
</protein>
<organism evidence="3 4">
    <name type="scientific">Dyella flagellata</name>
    <dbReference type="NCBI Taxonomy" id="1867833"/>
    <lineage>
        <taxon>Bacteria</taxon>
        <taxon>Pseudomonadati</taxon>
        <taxon>Pseudomonadota</taxon>
        <taxon>Gammaproteobacteria</taxon>
        <taxon>Lysobacterales</taxon>
        <taxon>Rhodanobacteraceae</taxon>
        <taxon>Dyella</taxon>
    </lineage>
</organism>
<feature type="transmembrane region" description="Helical" evidence="1">
    <location>
        <begin position="84"/>
        <end position="110"/>
    </location>
</feature>
<keyword evidence="4" id="KW-1185">Reference proteome</keyword>
<comment type="caution">
    <text evidence="3">The sequence shown here is derived from an EMBL/GenBank/DDBJ whole genome shotgun (WGS) entry which is preliminary data.</text>
</comment>
<keyword evidence="1" id="KW-0812">Transmembrane</keyword>
<feature type="transmembrane region" description="Helical" evidence="1">
    <location>
        <begin position="52"/>
        <end position="72"/>
    </location>
</feature>
<keyword evidence="1" id="KW-0472">Membrane</keyword>
<feature type="transmembrane region" description="Helical" evidence="1">
    <location>
        <begin position="163"/>
        <end position="181"/>
    </location>
</feature>
<dbReference type="Pfam" id="PF07853">
    <property type="entry name" value="DUF1648"/>
    <property type="match status" value="1"/>
</dbReference>
<feature type="transmembrane region" description="Helical" evidence="1">
    <location>
        <begin position="7"/>
        <end position="25"/>
    </location>
</feature>
<sequence>MKPVHSLFLSALFLLILLAAFFWLYPHMPALVPVHWNAHGQVNGYASPLKAVALPLAIMAVMALLTVVLPAISPRGFEIRPFMTAFVIVMLAGQACLLMVSLGILLNAAGHPAGTFVLRMLPLGVLLMIVGNYMGKLRKNFFVGIRTPWTLASDEVWERTHRVAGWLFMLAGLIVVVATLVDAPITLSISVILAAVFIPFVYSYVIYRRVERDR</sequence>
<dbReference type="Proteomes" id="UP001156627">
    <property type="component" value="Unassembled WGS sequence"/>
</dbReference>
<dbReference type="Pfam" id="PF13630">
    <property type="entry name" value="SdpI"/>
    <property type="match status" value="1"/>
</dbReference>
<dbReference type="InterPro" id="IPR012867">
    <property type="entry name" value="DUF1648"/>
</dbReference>
<keyword evidence="1" id="KW-1133">Transmembrane helix</keyword>
<feature type="transmembrane region" description="Helical" evidence="1">
    <location>
        <begin position="116"/>
        <end position="135"/>
    </location>
</feature>
<gene>
    <name evidence="3" type="ORF">GCM10007898_39260</name>
</gene>
<dbReference type="RefSeq" id="WP_284333770.1">
    <property type="nucleotide sequence ID" value="NZ_BSOA01000048.1"/>
</dbReference>
<evidence type="ECO:0000313" key="3">
    <source>
        <dbReference type="EMBL" id="GLQ90351.1"/>
    </source>
</evidence>
<dbReference type="PIRSF" id="PIRSF038959">
    <property type="entry name" value="SdpI"/>
    <property type="match status" value="1"/>
</dbReference>
<accession>A0ABQ5XIA3</accession>
<dbReference type="PANTHER" id="PTHR37810:SF5">
    <property type="entry name" value="IMMUNITY PROTEIN SDPI"/>
    <property type="match status" value="1"/>
</dbReference>
<dbReference type="PANTHER" id="PTHR37810">
    <property type="entry name" value="IMMUNITY PROTEIN SDPI"/>
    <property type="match status" value="1"/>
</dbReference>